<evidence type="ECO:0000259" key="8">
    <source>
        <dbReference type="Pfam" id="PF23559"/>
    </source>
</evidence>
<dbReference type="InterPro" id="IPR058922">
    <property type="entry name" value="WHD_DRP"/>
</dbReference>
<dbReference type="Gene3D" id="1.20.5.4130">
    <property type="match status" value="1"/>
</dbReference>
<dbReference type="SUPFAM" id="SSF52058">
    <property type="entry name" value="L domain-like"/>
    <property type="match status" value="2"/>
</dbReference>
<evidence type="ECO:0000259" key="9">
    <source>
        <dbReference type="Pfam" id="PF23598"/>
    </source>
</evidence>
<dbReference type="SUPFAM" id="SSF52540">
    <property type="entry name" value="P-loop containing nucleoside triphosphate hydrolases"/>
    <property type="match status" value="1"/>
</dbReference>
<protein>
    <submittedName>
        <fullName evidence="11">Disease resistance protein RGA1 isoform X2</fullName>
    </submittedName>
</protein>
<dbReference type="GO" id="GO:0006952">
    <property type="term" value="P:defense response"/>
    <property type="evidence" value="ECO:0007669"/>
    <property type="project" value="UniProtKB-KW"/>
</dbReference>
<dbReference type="GO" id="GO:0043531">
    <property type="term" value="F:ADP binding"/>
    <property type="evidence" value="ECO:0007669"/>
    <property type="project" value="InterPro"/>
</dbReference>
<keyword evidence="10" id="KW-1185">Reference proteome</keyword>
<dbReference type="InterPro" id="IPR002182">
    <property type="entry name" value="NB-ARC"/>
</dbReference>
<dbReference type="PANTHER" id="PTHR36766">
    <property type="entry name" value="PLANT BROAD-SPECTRUM MILDEW RESISTANCE PROTEIN RPW8"/>
    <property type="match status" value="1"/>
</dbReference>
<name>A0A6P8EP65_PUNGR</name>
<organism evidence="10 11">
    <name type="scientific">Punica granatum</name>
    <name type="common">Pomegranate</name>
    <dbReference type="NCBI Taxonomy" id="22663"/>
    <lineage>
        <taxon>Eukaryota</taxon>
        <taxon>Viridiplantae</taxon>
        <taxon>Streptophyta</taxon>
        <taxon>Embryophyta</taxon>
        <taxon>Tracheophyta</taxon>
        <taxon>Spermatophyta</taxon>
        <taxon>Magnoliopsida</taxon>
        <taxon>eudicotyledons</taxon>
        <taxon>Gunneridae</taxon>
        <taxon>Pentapetalae</taxon>
        <taxon>rosids</taxon>
        <taxon>malvids</taxon>
        <taxon>Myrtales</taxon>
        <taxon>Lythraceae</taxon>
        <taxon>Punica</taxon>
    </lineage>
</organism>
<gene>
    <name evidence="11" type="primary">LOC116216014</name>
</gene>
<dbReference type="Pfam" id="PF00931">
    <property type="entry name" value="NB-ARC"/>
    <property type="match status" value="1"/>
</dbReference>
<feature type="domain" description="Disease resistance R13L4/SHOC-2-like LRR" evidence="9">
    <location>
        <begin position="551"/>
        <end position="838"/>
    </location>
</feature>
<keyword evidence="2" id="KW-0547">Nucleotide-binding</keyword>
<dbReference type="InterPro" id="IPR042197">
    <property type="entry name" value="Apaf_helical"/>
</dbReference>
<evidence type="ECO:0000256" key="3">
    <source>
        <dbReference type="ARBA" id="ARBA00022821"/>
    </source>
</evidence>
<accession>A0A6P8EP65</accession>
<dbReference type="GeneID" id="116216014"/>
<dbReference type="GO" id="GO:0051707">
    <property type="term" value="P:response to other organism"/>
    <property type="evidence" value="ECO:0007669"/>
    <property type="project" value="UniProtKB-ARBA"/>
</dbReference>
<dbReference type="Gene3D" id="3.40.50.300">
    <property type="entry name" value="P-loop containing nucleotide triphosphate hydrolases"/>
    <property type="match status" value="1"/>
</dbReference>
<keyword evidence="4" id="KW-0067">ATP-binding</keyword>
<dbReference type="Proteomes" id="UP000515151">
    <property type="component" value="Chromosome 8"/>
</dbReference>
<feature type="domain" description="Disease resistance protein winged helix" evidence="8">
    <location>
        <begin position="435"/>
        <end position="508"/>
    </location>
</feature>
<dbReference type="InterPro" id="IPR055414">
    <property type="entry name" value="LRR_R13L4/SHOC2-like"/>
</dbReference>
<reference evidence="11" key="2">
    <citation type="submission" date="2025-08" db="UniProtKB">
        <authorList>
            <consortium name="RefSeq"/>
        </authorList>
    </citation>
    <scope>IDENTIFICATION</scope>
    <source>
        <tissue evidence="11">Leaf</tissue>
    </source>
</reference>
<feature type="domain" description="Disease resistance protein At4g27190-like leucine-rich repeats" evidence="7">
    <location>
        <begin position="943"/>
        <end position="1059"/>
    </location>
</feature>
<feature type="domain" description="Disease resistance N-terminal" evidence="6">
    <location>
        <begin position="9"/>
        <end position="92"/>
    </location>
</feature>
<dbReference type="InterPro" id="IPR057135">
    <property type="entry name" value="At4g27190-like_LRR"/>
</dbReference>
<keyword evidence="1" id="KW-0677">Repeat</keyword>
<feature type="domain" description="Disease resistance protein At4g27190-like leucine-rich repeats" evidence="7">
    <location>
        <begin position="1113"/>
        <end position="1233"/>
    </location>
</feature>
<dbReference type="InterPro" id="IPR027417">
    <property type="entry name" value="P-loop_NTPase"/>
</dbReference>
<dbReference type="Pfam" id="PF23598">
    <property type="entry name" value="LRR_14"/>
    <property type="match status" value="1"/>
</dbReference>
<evidence type="ECO:0000256" key="4">
    <source>
        <dbReference type="ARBA" id="ARBA00022840"/>
    </source>
</evidence>
<evidence type="ECO:0000313" key="10">
    <source>
        <dbReference type="Proteomes" id="UP000515151"/>
    </source>
</evidence>
<evidence type="ECO:0000259" key="5">
    <source>
        <dbReference type="Pfam" id="PF00931"/>
    </source>
</evidence>
<dbReference type="Pfam" id="PF23559">
    <property type="entry name" value="WHD_DRP"/>
    <property type="match status" value="1"/>
</dbReference>
<dbReference type="InterPro" id="IPR032675">
    <property type="entry name" value="LRR_dom_sf"/>
</dbReference>
<feature type="domain" description="NB-ARC" evidence="5">
    <location>
        <begin position="176"/>
        <end position="350"/>
    </location>
</feature>
<dbReference type="Pfam" id="PF23247">
    <property type="entry name" value="LRR_RPS2"/>
    <property type="match status" value="2"/>
</dbReference>
<dbReference type="InterPro" id="IPR036388">
    <property type="entry name" value="WH-like_DNA-bd_sf"/>
</dbReference>
<dbReference type="Pfam" id="PF18052">
    <property type="entry name" value="Rx_N"/>
    <property type="match status" value="1"/>
</dbReference>
<dbReference type="FunFam" id="1.10.10.10:FF:000322">
    <property type="entry name" value="Probable disease resistance protein At1g63360"/>
    <property type="match status" value="1"/>
</dbReference>
<dbReference type="AlphaFoldDB" id="A0A6P8EP65"/>
<dbReference type="FunFam" id="3.40.50.300:FF:001091">
    <property type="entry name" value="Probable disease resistance protein At1g61300"/>
    <property type="match status" value="1"/>
</dbReference>
<dbReference type="Gene3D" id="1.10.8.430">
    <property type="entry name" value="Helical domain of apoptotic protease-activating factors"/>
    <property type="match status" value="1"/>
</dbReference>
<proteinExistence type="predicted"/>
<dbReference type="PANTHER" id="PTHR36766:SF38">
    <property type="entry name" value="DISEASE RESISTANCE PROTEIN RGA3"/>
    <property type="match status" value="1"/>
</dbReference>
<sequence>MDQVVLGAVVESVTGHLLSLLSQEFGQAWGVKAELVKLQATVSIVGGVLREADKRRVEAEDVKEWLKNLKELFDDADDLLDDFSTEVFKRRRVTGGGQGILDKVCTFFSSSNQLLHARKMANRVKEIRERIDAIWNDRGACFQLEGNNNLMGSLVENRARPETIPFKSDPYVIGRDKDKEKIIEFLLNPDFEENVSVLPIVGVGGLGKTTLARLVFNDDKVKEYFEMKLIWVCVSINFNVEDILRKIVRGCTPNKEGIANLDMNELLEKLKKWIDGKKFLLVLDDVWKDNRSKWLELREFLMSGAKGSKILVTTRYPRVAETMTREFHELSGLPEDEALSLLMLMAMKKEREWKNQNLEKIAREIVKKCARVPLAIKTVGRLLLHFGCREKDWLDFKDNNLSSIDQEEDDITPTLKLSYDFLPSHLKSCFAYCSLFPQDSVLEPRELVYLWMAQGFINKPRGGRKTLEEVGYDYFRELLSRSFFQDIEEDIYGDIMSCKMHDLMHDLAQFVEGDNYVTIDSSHEERFQKGARHVTTNDPNVLNGFERDRRIRSLFLMVKESIDIDVLDVSCFRSLRALRIGGAGIKEISPSIGKLKHLRSLDLSENHELRYLPDSIRELCNLESLNLTKCRGLKGLPSGITELVNLRHLMIEGCGMSHMPRGIGKMTSLQRLNVFVVGGEWNQNAAKLNELSRLSGLRKELTIKGMGNSSISSEVDASFSMEKLADLQCLELRWGPRWGTYSDEEVSEKLRPHSNLKGLRITTYYGARLPSWISQLHGLVQIEIIATSCRQLPPVDQLPFLKRISLFNLGNLEHIELSEGGTMPQSNFFPSLEEIKLRNLPEFKGWEWERRGNRIEEEDGDSSSSSSSLLMLPCFSDKVKVKIDLCPRFSYMSHGQQLLQLGGWRMRNVTALLLHQHDPLLLPFGPQRPMAVLVPTDPSPSTDSVSLTALTSLSIIGIEDVEHLPTGLFQSLPSLQSLRIGNCPCLKALPLGAIQSLPSLQSLKIWRCPRLKALPLGAVQSLPSLQSLQIEDCPRLKELPLGAILRYISTLETLRISYCPELDLSTENDDDDDDGGNAEGMTDLLQLQGHHKLRHLSIWGVHKAECLPGWFQYLSNLQSLTIGCCEGLKSLLPVRLILPLLTTLDSLVLSSCPELDLSIGESEDMPMAAYSQFTKLRELEFYEIEKLETLPWWIQHLTNLESLDIRSCKNLKALPEWFPNLTSLKRLQITFCGDELTRRCQGENGGGEDWPKISHIPAVVVF</sequence>
<dbReference type="GO" id="GO:0005524">
    <property type="term" value="F:ATP binding"/>
    <property type="evidence" value="ECO:0007669"/>
    <property type="project" value="UniProtKB-KW"/>
</dbReference>
<keyword evidence="3" id="KW-0611">Plant defense</keyword>
<dbReference type="RefSeq" id="XP_031407788.1">
    <property type="nucleotide sequence ID" value="XM_031551928.1"/>
</dbReference>
<evidence type="ECO:0000256" key="1">
    <source>
        <dbReference type="ARBA" id="ARBA00022737"/>
    </source>
</evidence>
<evidence type="ECO:0000259" key="7">
    <source>
        <dbReference type="Pfam" id="PF23247"/>
    </source>
</evidence>
<dbReference type="PRINTS" id="PR00364">
    <property type="entry name" value="DISEASERSIST"/>
</dbReference>
<dbReference type="Gene3D" id="1.10.10.10">
    <property type="entry name" value="Winged helix-like DNA-binding domain superfamily/Winged helix DNA-binding domain"/>
    <property type="match status" value="1"/>
</dbReference>
<evidence type="ECO:0000313" key="11">
    <source>
        <dbReference type="RefSeq" id="XP_031407788.1"/>
    </source>
</evidence>
<evidence type="ECO:0000259" key="6">
    <source>
        <dbReference type="Pfam" id="PF18052"/>
    </source>
</evidence>
<evidence type="ECO:0000256" key="2">
    <source>
        <dbReference type="ARBA" id="ARBA00022741"/>
    </source>
</evidence>
<reference evidence="10" key="1">
    <citation type="journal article" date="2020" name="Plant Biotechnol. J.">
        <title>The pomegranate (Punica granatum L.) draft genome dissects genetic divergence between soft- and hard-seeded cultivars.</title>
        <authorList>
            <person name="Luo X."/>
            <person name="Li H."/>
            <person name="Wu Z."/>
            <person name="Yao W."/>
            <person name="Zhao P."/>
            <person name="Cao D."/>
            <person name="Yu H."/>
            <person name="Li K."/>
            <person name="Poudel K."/>
            <person name="Zhao D."/>
            <person name="Zhang F."/>
            <person name="Xia X."/>
            <person name="Chen L."/>
            <person name="Wang Q."/>
            <person name="Jing D."/>
            <person name="Cao S."/>
        </authorList>
    </citation>
    <scope>NUCLEOTIDE SEQUENCE [LARGE SCALE GENOMIC DNA]</scope>
    <source>
        <strain evidence="10">cv. Tunisia</strain>
    </source>
</reference>
<dbReference type="Gene3D" id="3.80.10.10">
    <property type="entry name" value="Ribonuclease Inhibitor"/>
    <property type="match status" value="3"/>
</dbReference>
<dbReference type="InterPro" id="IPR041118">
    <property type="entry name" value="Rx_N"/>
</dbReference>